<evidence type="ECO:0000313" key="2">
    <source>
        <dbReference type="EMBL" id="SDE99182.1"/>
    </source>
</evidence>
<dbReference type="EMBL" id="FNBG01000004">
    <property type="protein sequence ID" value="SDE99182.1"/>
    <property type="molecule type" value="Genomic_DNA"/>
</dbReference>
<dbReference type="InterPro" id="IPR036388">
    <property type="entry name" value="WH-like_DNA-bd_sf"/>
</dbReference>
<keyword evidence="2" id="KW-0238">DNA-binding</keyword>
<dbReference type="GO" id="GO:0003677">
    <property type="term" value="F:DNA binding"/>
    <property type="evidence" value="ECO:0007669"/>
    <property type="project" value="UniProtKB-KW"/>
</dbReference>
<feature type="domain" description="Transcription regulator PadR N-terminal" evidence="1">
    <location>
        <begin position="8"/>
        <end position="80"/>
    </location>
</feature>
<dbReference type="PANTHER" id="PTHR33169:SF14">
    <property type="entry name" value="TRANSCRIPTIONAL REGULATOR RV3488"/>
    <property type="match status" value="1"/>
</dbReference>
<dbReference type="STRING" id="670482.SAMN04488542_104145"/>
<protein>
    <submittedName>
        <fullName evidence="2">DNA-binding transcriptional regulator, PadR family</fullName>
    </submittedName>
</protein>
<reference evidence="2 3" key="1">
    <citation type="submission" date="2016-10" db="EMBL/GenBank/DDBJ databases">
        <authorList>
            <person name="de Groot N.N."/>
        </authorList>
    </citation>
    <scope>NUCLEOTIDE SEQUENCE [LARGE SCALE GENOMIC DNA]</scope>
    <source>
        <strain evidence="2 3">DSM 28129</strain>
    </source>
</reference>
<dbReference type="Pfam" id="PF03551">
    <property type="entry name" value="PadR"/>
    <property type="match status" value="1"/>
</dbReference>
<dbReference type="InterPro" id="IPR005149">
    <property type="entry name" value="Tscrpt_reg_PadR_N"/>
</dbReference>
<dbReference type="OrthoDB" id="9808762at2"/>
<accession>A0A1G7HFC9</accession>
<dbReference type="InterPro" id="IPR052509">
    <property type="entry name" value="Metal_resp_DNA-bind_regulator"/>
</dbReference>
<dbReference type="PANTHER" id="PTHR33169">
    <property type="entry name" value="PADR-FAMILY TRANSCRIPTIONAL REGULATOR"/>
    <property type="match status" value="1"/>
</dbReference>
<organism evidence="2 3">
    <name type="scientific">Fontibacillus panacisegetis</name>
    <dbReference type="NCBI Taxonomy" id="670482"/>
    <lineage>
        <taxon>Bacteria</taxon>
        <taxon>Bacillati</taxon>
        <taxon>Bacillota</taxon>
        <taxon>Bacilli</taxon>
        <taxon>Bacillales</taxon>
        <taxon>Paenibacillaceae</taxon>
        <taxon>Fontibacillus</taxon>
    </lineage>
</organism>
<name>A0A1G7HFC9_9BACL</name>
<dbReference type="RefSeq" id="WP_091227549.1">
    <property type="nucleotide sequence ID" value="NZ_FNBG01000004.1"/>
</dbReference>
<dbReference type="Proteomes" id="UP000198972">
    <property type="component" value="Unassembled WGS sequence"/>
</dbReference>
<evidence type="ECO:0000313" key="3">
    <source>
        <dbReference type="Proteomes" id="UP000198972"/>
    </source>
</evidence>
<proteinExistence type="predicted"/>
<evidence type="ECO:0000259" key="1">
    <source>
        <dbReference type="Pfam" id="PF03551"/>
    </source>
</evidence>
<gene>
    <name evidence="2" type="ORF">SAMN04488542_104145</name>
</gene>
<sequence>MSAIDLVVLGLIKQQPQGAYDIQKELAYRNISSCIKVSIPSIYKKVIQLEEKGYIESDITKTGKMPEKAVYSLTDKGEEYFLYLMKKISAQTVNIFLDLNSVIMNLDLVSIETKEQCLSQIKDNIIALKEQIVENITLKSHIPQTGKGILSQQLALTETLELWADEFSKEEG</sequence>
<dbReference type="Gene3D" id="1.10.10.10">
    <property type="entry name" value="Winged helix-like DNA-binding domain superfamily/Winged helix DNA-binding domain"/>
    <property type="match status" value="1"/>
</dbReference>
<keyword evidence="3" id="KW-1185">Reference proteome</keyword>
<dbReference type="InterPro" id="IPR036390">
    <property type="entry name" value="WH_DNA-bd_sf"/>
</dbReference>
<dbReference type="SUPFAM" id="SSF46785">
    <property type="entry name" value="Winged helix' DNA-binding domain"/>
    <property type="match status" value="1"/>
</dbReference>
<dbReference type="AlphaFoldDB" id="A0A1G7HFC9"/>